<dbReference type="InterPro" id="IPR029061">
    <property type="entry name" value="THDP-binding"/>
</dbReference>
<gene>
    <name evidence="7" type="ORF">A3J66_04115</name>
</gene>
<dbReference type="PANTHER" id="PTHR43825">
    <property type="entry name" value="PYRUVATE DEHYDROGENASE E1 COMPONENT"/>
    <property type="match status" value="1"/>
</dbReference>
<evidence type="ECO:0000313" key="7">
    <source>
        <dbReference type="EMBL" id="OGH66211.1"/>
    </source>
</evidence>
<dbReference type="CDD" id="cd02012">
    <property type="entry name" value="TPP_TK"/>
    <property type="match status" value="1"/>
</dbReference>
<dbReference type="Pfam" id="PF02779">
    <property type="entry name" value="Transket_pyr"/>
    <property type="match status" value="1"/>
</dbReference>
<dbReference type="Gene3D" id="3.40.50.920">
    <property type="match status" value="1"/>
</dbReference>
<evidence type="ECO:0000259" key="6">
    <source>
        <dbReference type="SMART" id="SM00861"/>
    </source>
</evidence>
<dbReference type="NCBIfam" id="NF004556">
    <property type="entry name" value="PRK05899.2-2"/>
    <property type="match status" value="1"/>
</dbReference>
<dbReference type="STRING" id="1798680.A3J66_04115"/>
<dbReference type="SMART" id="SM00861">
    <property type="entry name" value="Transket_pyr"/>
    <property type="match status" value="1"/>
</dbReference>
<comment type="cofactor">
    <cofactor evidence="2">
        <name>Mg(2+)</name>
        <dbReference type="ChEBI" id="CHEBI:18420"/>
    </cofactor>
</comment>
<evidence type="ECO:0000313" key="8">
    <source>
        <dbReference type="Proteomes" id="UP000176282"/>
    </source>
</evidence>
<dbReference type="FunFam" id="3.40.50.970:FF:000129">
    <property type="entry name" value="Transketolase"/>
    <property type="match status" value="1"/>
</dbReference>
<dbReference type="GO" id="GO:0005737">
    <property type="term" value="C:cytoplasm"/>
    <property type="evidence" value="ECO:0007669"/>
    <property type="project" value="UniProtKB-ARBA"/>
</dbReference>
<dbReference type="Proteomes" id="UP000176282">
    <property type="component" value="Unassembled WGS sequence"/>
</dbReference>
<dbReference type="InterPro" id="IPR033248">
    <property type="entry name" value="Transketolase_C"/>
</dbReference>
<dbReference type="InterPro" id="IPR009014">
    <property type="entry name" value="Transketo_C/PFOR_II"/>
</dbReference>
<comment type="cofactor">
    <cofactor evidence="1">
        <name>Mn(2+)</name>
        <dbReference type="ChEBI" id="CHEBI:29035"/>
    </cofactor>
</comment>
<dbReference type="InterPro" id="IPR005475">
    <property type="entry name" value="Transketolase-like_Pyr-bd"/>
</dbReference>
<name>A0A1F6M3H6_9BACT</name>
<dbReference type="EMBL" id="MFQB01000038">
    <property type="protein sequence ID" value="OGH66211.1"/>
    <property type="molecule type" value="Genomic_DNA"/>
</dbReference>
<dbReference type="Gene3D" id="3.40.50.970">
    <property type="match status" value="2"/>
</dbReference>
<evidence type="ECO:0000256" key="3">
    <source>
        <dbReference type="ARBA" id="ARBA00001964"/>
    </source>
</evidence>
<dbReference type="SUPFAM" id="SSF52922">
    <property type="entry name" value="TK C-terminal domain-like"/>
    <property type="match status" value="1"/>
</dbReference>
<evidence type="ECO:0000256" key="1">
    <source>
        <dbReference type="ARBA" id="ARBA00001936"/>
    </source>
</evidence>
<dbReference type="InterPro" id="IPR051157">
    <property type="entry name" value="PDH/Transketolase"/>
</dbReference>
<dbReference type="Pfam" id="PF00456">
    <property type="entry name" value="Transketolase_N"/>
    <property type="match status" value="1"/>
</dbReference>
<comment type="cofactor">
    <cofactor evidence="3">
        <name>thiamine diphosphate</name>
        <dbReference type="ChEBI" id="CHEBI:58937"/>
    </cofactor>
</comment>
<reference evidence="7 8" key="1">
    <citation type="journal article" date="2016" name="Nat. Commun.">
        <title>Thousands of microbial genomes shed light on interconnected biogeochemical processes in an aquifer system.</title>
        <authorList>
            <person name="Anantharaman K."/>
            <person name="Brown C.T."/>
            <person name="Hug L.A."/>
            <person name="Sharon I."/>
            <person name="Castelle C.J."/>
            <person name="Probst A.J."/>
            <person name="Thomas B.C."/>
            <person name="Singh A."/>
            <person name="Wilkins M.J."/>
            <person name="Karaoz U."/>
            <person name="Brodie E.L."/>
            <person name="Williams K.H."/>
            <person name="Hubbard S.S."/>
            <person name="Banfield J.F."/>
        </authorList>
    </citation>
    <scope>NUCLEOTIDE SEQUENCE [LARGE SCALE GENOMIC DNA]</scope>
</reference>
<dbReference type="CDD" id="cd07033">
    <property type="entry name" value="TPP_PYR_DXS_TK_like"/>
    <property type="match status" value="1"/>
</dbReference>
<feature type="domain" description="Transketolase-like pyrimidine-binding" evidence="6">
    <location>
        <begin position="322"/>
        <end position="486"/>
    </location>
</feature>
<dbReference type="InterPro" id="IPR005474">
    <property type="entry name" value="Transketolase_N"/>
</dbReference>
<dbReference type="SUPFAM" id="SSF52518">
    <property type="entry name" value="Thiamin diphosphate-binding fold (THDP-binding)"/>
    <property type="match status" value="2"/>
</dbReference>
<comment type="similarity">
    <text evidence="4">Belongs to the transketolase family.</text>
</comment>
<evidence type="ECO:0000256" key="2">
    <source>
        <dbReference type="ARBA" id="ARBA00001946"/>
    </source>
</evidence>
<sequence length="633" mass="69355">MFTQLTPPQIDLLKAFSQSCRHSILAMVTNAQSGHPGGSLGCIDYLSLLYTQVISQTGEPVVISNGHISPAVYSVLAEMGYIPKEEAVAGFRKIGQPYEGHVTRHVPGVWYGTGPLGCGISAASGFALAQKLSHETSSHVYALVGDGESQEGQVYEMMNFAHKYKLNNFIVFLDYNHVQLSDGLEKIMPLTPMAQWQAAGWQVIEVDGHDFQDMWRGLNEAHKVVDKPVLLLAHTIMGKGVNFMEETGLEHKADWHGKAPKAEQAKPALAALELSPEQQTLLDTFRNTQIHWKPKQPEFPTLLSKVNIDPGKPIDYPIDQLTDCRTAYGKALLNLAKNNTQVVALTADLADSVKTNYVKEEIPERHIECGIAEQHMVSCSGGLSLAGFVPFCSTFGAFMTSRAKDQARVNDINQANVKMVATHCGLSVGEDGPTHQAIDDMGSMLGLFNTMVIEPADANHCDRIIRYIASHYGNFYVRMGRHKLPVLIKENGEPLFGGDYVYEYGRCDVLRSGTDITLVASGSVASEALKAVEQLQTQKNVPSVELIIVSSLKKFDETLFTSIKKTKRVITVEDHGTRSGVGSQLARELLLRDVAVEKFQMLGVEEYQLSGDALELYDAAGISARHIAQALLA</sequence>
<accession>A0A1F6M3H6</accession>
<proteinExistence type="inferred from homology"/>
<keyword evidence="5" id="KW-0786">Thiamine pyrophosphate</keyword>
<comment type="caution">
    <text evidence="7">The sequence shown here is derived from an EMBL/GenBank/DDBJ whole genome shotgun (WGS) entry which is preliminary data.</text>
</comment>
<evidence type="ECO:0000256" key="5">
    <source>
        <dbReference type="ARBA" id="ARBA00023052"/>
    </source>
</evidence>
<organism evidence="7 8">
    <name type="scientific">Candidatus Magasanikbacteria bacterium RIFCSPHIGHO2_02_FULL_47_14</name>
    <dbReference type="NCBI Taxonomy" id="1798680"/>
    <lineage>
        <taxon>Bacteria</taxon>
        <taxon>Candidatus Magasanikiibacteriota</taxon>
    </lineage>
</organism>
<dbReference type="Pfam" id="PF02780">
    <property type="entry name" value="Transketolase_C"/>
    <property type="match status" value="1"/>
</dbReference>
<protein>
    <recommendedName>
        <fullName evidence="6">Transketolase-like pyrimidine-binding domain-containing protein</fullName>
    </recommendedName>
</protein>
<dbReference type="AlphaFoldDB" id="A0A1F6M3H6"/>
<evidence type="ECO:0000256" key="4">
    <source>
        <dbReference type="ARBA" id="ARBA00007131"/>
    </source>
</evidence>
<dbReference type="PANTHER" id="PTHR43825:SF1">
    <property type="entry name" value="TRANSKETOLASE-LIKE PYRIMIDINE-BINDING DOMAIN-CONTAINING PROTEIN"/>
    <property type="match status" value="1"/>
</dbReference>